<name>A0A409WJ73_PSICY</name>
<comment type="caution">
    <text evidence="2">The sequence shown here is derived from an EMBL/GenBank/DDBJ whole genome shotgun (WGS) entry which is preliminary data.</text>
</comment>
<dbReference type="EMBL" id="NHYD01003414">
    <property type="protein sequence ID" value="PPQ78573.1"/>
    <property type="molecule type" value="Genomic_DNA"/>
</dbReference>
<evidence type="ECO:0000256" key="1">
    <source>
        <dbReference type="SAM" id="MobiDB-lite"/>
    </source>
</evidence>
<feature type="region of interest" description="Disordered" evidence="1">
    <location>
        <begin position="276"/>
        <end position="307"/>
    </location>
</feature>
<dbReference type="InParanoid" id="A0A409WJ73"/>
<protein>
    <submittedName>
        <fullName evidence="2">Uncharacterized protein</fullName>
    </submittedName>
</protein>
<feature type="compositionally biased region" description="Polar residues" evidence="1">
    <location>
        <begin position="281"/>
        <end position="292"/>
    </location>
</feature>
<evidence type="ECO:0000313" key="2">
    <source>
        <dbReference type="EMBL" id="PPQ78573.1"/>
    </source>
</evidence>
<dbReference type="Proteomes" id="UP000283269">
    <property type="component" value="Unassembled WGS sequence"/>
</dbReference>
<accession>A0A409WJ73</accession>
<feature type="compositionally biased region" description="Acidic residues" evidence="1">
    <location>
        <begin position="293"/>
        <end position="303"/>
    </location>
</feature>
<sequence>MSNKENVLPSLQRQFEEGKRITTTLGGVICHAEYDPGCASCSIKIPLAQSALKRRQMVVSAKAPGTRVDVATASKPVEISRRQRSRTPIEAHISLNTVTEEVPCLAHGYWQIPTADSLLYSTTLNFPTAEHYDAYCPLSSQTTLLRTVTDSDLTVKLLLEEDTEVLYFSTLVTIPHIFLTPPKESESGHTDCDNGTPVQDEYLGNALVVPDIDHSRHVEYINVRGQNDEDPFSDQYELISTVDSYYFEYDNDDLSSSGDVTDSEFESIPSGDYCAPRAATPTAQLSQAANNWDETDSDDDGPPDFDSFFKDSTYSRLAATIRPLYY</sequence>
<keyword evidence="3" id="KW-1185">Reference proteome</keyword>
<reference evidence="2 3" key="1">
    <citation type="journal article" date="2018" name="Evol. Lett.">
        <title>Horizontal gene cluster transfer increased hallucinogenic mushroom diversity.</title>
        <authorList>
            <person name="Reynolds H.T."/>
            <person name="Vijayakumar V."/>
            <person name="Gluck-Thaler E."/>
            <person name="Korotkin H.B."/>
            <person name="Matheny P.B."/>
            <person name="Slot J.C."/>
        </authorList>
    </citation>
    <scope>NUCLEOTIDE SEQUENCE [LARGE SCALE GENOMIC DNA]</scope>
    <source>
        <strain evidence="2 3">2631</strain>
    </source>
</reference>
<evidence type="ECO:0000313" key="3">
    <source>
        <dbReference type="Proteomes" id="UP000283269"/>
    </source>
</evidence>
<dbReference type="AlphaFoldDB" id="A0A409WJ73"/>
<organism evidence="2 3">
    <name type="scientific">Psilocybe cyanescens</name>
    <dbReference type="NCBI Taxonomy" id="93625"/>
    <lineage>
        <taxon>Eukaryota</taxon>
        <taxon>Fungi</taxon>
        <taxon>Dikarya</taxon>
        <taxon>Basidiomycota</taxon>
        <taxon>Agaricomycotina</taxon>
        <taxon>Agaricomycetes</taxon>
        <taxon>Agaricomycetidae</taxon>
        <taxon>Agaricales</taxon>
        <taxon>Agaricineae</taxon>
        <taxon>Strophariaceae</taxon>
        <taxon>Psilocybe</taxon>
    </lineage>
</organism>
<proteinExistence type="predicted"/>
<gene>
    <name evidence="2" type="ORF">CVT25_011784</name>
</gene>